<gene>
    <name evidence="2" type="ORF">MIND_00560600</name>
</gene>
<evidence type="ECO:0000256" key="1">
    <source>
        <dbReference type="SAM" id="MobiDB-lite"/>
    </source>
</evidence>
<evidence type="ECO:0000313" key="2">
    <source>
        <dbReference type="EMBL" id="KAF7307653.1"/>
    </source>
</evidence>
<organism evidence="2 3">
    <name type="scientific">Mycena indigotica</name>
    <dbReference type="NCBI Taxonomy" id="2126181"/>
    <lineage>
        <taxon>Eukaryota</taxon>
        <taxon>Fungi</taxon>
        <taxon>Dikarya</taxon>
        <taxon>Basidiomycota</taxon>
        <taxon>Agaricomycotina</taxon>
        <taxon>Agaricomycetes</taxon>
        <taxon>Agaricomycetidae</taxon>
        <taxon>Agaricales</taxon>
        <taxon>Marasmiineae</taxon>
        <taxon>Mycenaceae</taxon>
        <taxon>Mycena</taxon>
    </lineage>
</organism>
<dbReference type="GeneID" id="59344896"/>
<reference evidence="2" key="1">
    <citation type="submission" date="2020-05" db="EMBL/GenBank/DDBJ databases">
        <title>Mycena genomes resolve the evolution of fungal bioluminescence.</title>
        <authorList>
            <person name="Tsai I.J."/>
        </authorList>
    </citation>
    <scope>NUCLEOTIDE SEQUENCE</scope>
    <source>
        <strain evidence="2">171206Taipei</strain>
    </source>
</reference>
<comment type="caution">
    <text evidence="2">The sequence shown here is derived from an EMBL/GenBank/DDBJ whole genome shotgun (WGS) entry which is preliminary data.</text>
</comment>
<feature type="region of interest" description="Disordered" evidence="1">
    <location>
        <begin position="1"/>
        <end position="25"/>
    </location>
</feature>
<protein>
    <submittedName>
        <fullName evidence="2">F-box domain-containing protein</fullName>
    </submittedName>
</protein>
<sequence length="487" mass="55559">MPSSSTLPHDNHFHSQLNPSQNVPASTPILRLPTELLISILERCVDDKPEDRDDDEPLPVLVKDQWLALSTVCSHWHSVVMGTPTIWTDIHVWSIPTRQDALSVELVQRALLRAGNAPLRLKLDVAQTYDAQTGQPIQRQLFTVLRATSERWRSLSLRVAPLQLLNLAPIRGKLPLLERLELSSSNAAHDRQFLADCNLFEFAPALRSLTFEDFPPRVAWHQLTEARLTFPFGFYSHFHKAVYRALVFVERCSASCSVTVWGVSPPYHQDHWQQQLADWPTDPLFTSPIRSFTLAPFSRDDEQVQLAGRLLRLLDLPNLTELKLQSAWRAASFWDPAAFAMFARRSPNITVLHLRRTYISPPALLQALRQVPLLEDLAVGDMHRKEAYHFAITDEVLRELLEPGLVRNLCRLEVTSFLHFDHGLLLQVLRDRAQRTETFVVHAVVLAMTKEEAEYGLLANEGRRRLAETLALGYRDGLRYTIVVDVL</sequence>
<evidence type="ECO:0000313" key="3">
    <source>
        <dbReference type="Proteomes" id="UP000636479"/>
    </source>
</evidence>
<dbReference type="Proteomes" id="UP000636479">
    <property type="component" value="Unassembled WGS sequence"/>
</dbReference>
<dbReference type="OrthoDB" id="2938701at2759"/>
<dbReference type="EMBL" id="JACAZF010000004">
    <property type="protein sequence ID" value="KAF7307653.1"/>
    <property type="molecule type" value="Genomic_DNA"/>
</dbReference>
<dbReference type="RefSeq" id="XP_037222672.1">
    <property type="nucleotide sequence ID" value="XM_037362380.1"/>
</dbReference>
<name>A0A8H6WAH8_9AGAR</name>
<keyword evidence="3" id="KW-1185">Reference proteome</keyword>
<dbReference type="Gene3D" id="3.80.10.10">
    <property type="entry name" value="Ribonuclease Inhibitor"/>
    <property type="match status" value="1"/>
</dbReference>
<dbReference type="AlphaFoldDB" id="A0A8H6WAH8"/>
<dbReference type="InterPro" id="IPR032675">
    <property type="entry name" value="LRR_dom_sf"/>
</dbReference>
<accession>A0A8H6WAH8</accession>
<proteinExistence type="predicted"/>